<sequence>VITRDVNVGAVADLALSPPRAALAAVDDGEILLLPVHVTLEEPPDPASSTRIVQLPAGSADLTDRPVVVVADDGPQWFRLRSLTIRGTARALGNDTYRVTPDRIVAWDYGALREVPDRPATPDRQPAAVSAAAEQEDGPALDSPKLQAAVDKSRVMVLATRSRKGTAFAVPLWFVPHQGRLYATTSASSWTVRNLAATSRVALLLGGEGGDKGSRLLVHGSARAVLAMPPPEVLARIAWRYYLRPRFAAVELSHIGLWLLRMRYYGQSRPAYIVITPQTATEHGLPQAQV</sequence>
<dbReference type="InterPro" id="IPR012349">
    <property type="entry name" value="Split_barrel_FMN-bd"/>
</dbReference>
<dbReference type="InterPro" id="IPR052019">
    <property type="entry name" value="F420H2_bilvrd_red/Heme_oxyg"/>
</dbReference>
<dbReference type="GO" id="GO:0016627">
    <property type="term" value="F:oxidoreductase activity, acting on the CH-CH group of donors"/>
    <property type="evidence" value="ECO:0007669"/>
    <property type="project" value="TreeGrafter"/>
</dbReference>
<dbReference type="Pfam" id="PF01243">
    <property type="entry name" value="PNPOx_N"/>
    <property type="match status" value="1"/>
</dbReference>
<dbReference type="SUPFAM" id="SSF50475">
    <property type="entry name" value="FMN-binding split barrel"/>
    <property type="match status" value="1"/>
</dbReference>
<protein>
    <submittedName>
        <fullName evidence="4">Pyridoxamine 5'-phosphate oxidase family protein</fullName>
    </submittedName>
</protein>
<evidence type="ECO:0000313" key="5">
    <source>
        <dbReference type="Proteomes" id="UP000236318"/>
    </source>
</evidence>
<keyword evidence="1" id="KW-0560">Oxidoreductase</keyword>
<dbReference type="EMBL" id="FXEG02000001">
    <property type="protein sequence ID" value="SOX51469.1"/>
    <property type="molecule type" value="Genomic_DNA"/>
</dbReference>
<name>A0A2K4Y3V1_9MYCO</name>
<dbReference type="GO" id="GO:0070967">
    <property type="term" value="F:coenzyme F420 binding"/>
    <property type="evidence" value="ECO:0007669"/>
    <property type="project" value="TreeGrafter"/>
</dbReference>
<feature type="domain" description="Pyridoxamine 5'-phosphate oxidase N-terminal" evidence="3">
    <location>
        <begin position="144"/>
        <end position="225"/>
    </location>
</feature>
<evidence type="ECO:0000256" key="2">
    <source>
        <dbReference type="SAM" id="MobiDB-lite"/>
    </source>
</evidence>
<dbReference type="Proteomes" id="UP000236318">
    <property type="component" value="Unassembled WGS sequence"/>
</dbReference>
<evidence type="ECO:0000313" key="4">
    <source>
        <dbReference type="EMBL" id="SOX51469.1"/>
    </source>
</evidence>
<proteinExistence type="predicted"/>
<accession>A0A2K4Y3V1</accession>
<reference evidence="4" key="1">
    <citation type="submission" date="2018-01" db="EMBL/GenBank/DDBJ databases">
        <authorList>
            <consortium name="Urmite Genomes"/>
        </authorList>
    </citation>
    <scope>NUCLEOTIDE SEQUENCE [LARGE SCALE GENOMIC DNA]</scope>
    <source>
        <strain evidence="4">AFP003</strain>
    </source>
</reference>
<gene>
    <name evidence="4" type="ORF">MAAFP003_130</name>
</gene>
<dbReference type="AlphaFoldDB" id="A0A2K4Y3V1"/>
<dbReference type="Gene3D" id="2.30.110.10">
    <property type="entry name" value="Electron Transport, Fmn-binding Protein, Chain A"/>
    <property type="match status" value="1"/>
</dbReference>
<organism evidence="4 5">
    <name type="scientific">Mycobacterium ahvazicum</name>
    <dbReference type="NCBI Taxonomy" id="1964395"/>
    <lineage>
        <taxon>Bacteria</taxon>
        <taxon>Bacillati</taxon>
        <taxon>Actinomycetota</taxon>
        <taxon>Actinomycetes</taxon>
        <taxon>Mycobacteriales</taxon>
        <taxon>Mycobacteriaceae</taxon>
        <taxon>Mycobacterium</taxon>
        <taxon>Mycobacterium simiae complex</taxon>
    </lineage>
</organism>
<dbReference type="GO" id="GO:0005829">
    <property type="term" value="C:cytosol"/>
    <property type="evidence" value="ECO:0007669"/>
    <property type="project" value="TreeGrafter"/>
</dbReference>
<keyword evidence="5" id="KW-1185">Reference proteome</keyword>
<dbReference type="PANTHER" id="PTHR35176">
    <property type="entry name" value="HEME OXYGENASE HI_0854-RELATED"/>
    <property type="match status" value="1"/>
</dbReference>
<feature type="non-terminal residue" evidence="4">
    <location>
        <position position="1"/>
    </location>
</feature>
<feature type="region of interest" description="Disordered" evidence="2">
    <location>
        <begin position="116"/>
        <end position="143"/>
    </location>
</feature>
<evidence type="ECO:0000256" key="1">
    <source>
        <dbReference type="ARBA" id="ARBA00023002"/>
    </source>
</evidence>
<evidence type="ECO:0000259" key="3">
    <source>
        <dbReference type="Pfam" id="PF01243"/>
    </source>
</evidence>
<dbReference type="PANTHER" id="PTHR35176:SF6">
    <property type="entry name" value="HEME OXYGENASE HI_0854-RELATED"/>
    <property type="match status" value="1"/>
</dbReference>
<dbReference type="InterPro" id="IPR011576">
    <property type="entry name" value="Pyridox_Oxase_N"/>
</dbReference>
<comment type="caution">
    <text evidence="4">The sequence shown here is derived from an EMBL/GenBank/DDBJ whole genome shotgun (WGS) entry which is preliminary data.</text>
</comment>